<dbReference type="InterPro" id="IPR045078">
    <property type="entry name" value="TST/MPST-like"/>
</dbReference>
<comment type="caution">
    <text evidence="5">The sequence shown here is derived from an EMBL/GenBank/DDBJ whole genome shotgun (WGS) entry which is preliminary data.</text>
</comment>
<dbReference type="PROSITE" id="PS50206">
    <property type="entry name" value="RHODANESE_3"/>
    <property type="match status" value="3"/>
</dbReference>
<evidence type="ECO:0000259" key="4">
    <source>
        <dbReference type="PROSITE" id="PS50206"/>
    </source>
</evidence>
<dbReference type="Proteomes" id="UP000430345">
    <property type="component" value="Unassembled WGS sequence"/>
</dbReference>
<protein>
    <recommendedName>
        <fullName evidence="3">Sulfurtransferase</fullName>
    </recommendedName>
</protein>
<keyword evidence="6" id="KW-1185">Reference proteome</keyword>
<dbReference type="PROSITE" id="PS51257">
    <property type="entry name" value="PROKAR_LIPOPROTEIN"/>
    <property type="match status" value="1"/>
</dbReference>
<evidence type="ECO:0000256" key="2">
    <source>
        <dbReference type="ARBA" id="ARBA00022737"/>
    </source>
</evidence>
<dbReference type="InterPro" id="IPR001307">
    <property type="entry name" value="Thiosulphate_STrfase_CS"/>
</dbReference>
<proteinExistence type="predicted"/>
<feature type="domain" description="Rhodanese" evidence="4">
    <location>
        <begin position="324"/>
        <end position="445"/>
    </location>
</feature>
<dbReference type="CDD" id="cd01449">
    <property type="entry name" value="TST_Repeat_2"/>
    <property type="match status" value="1"/>
</dbReference>
<dbReference type="Pfam" id="PF00581">
    <property type="entry name" value="Rhodanese"/>
    <property type="match status" value="3"/>
</dbReference>
<dbReference type="CDD" id="cd00158">
    <property type="entry name" value="RHOD"/>
    <property type="match status" value="1"/>
</dbReference>
<dbReference type="InterPro" id="IPR001763">
    <property type="entry name" value="Rhodanese-like_dom"/>
</dbReference>
<dbReference type="RefSeq" id="WP_152890984.1">
    <property type="nucleotide sequence ID" value="NZ_WHJC01000225.1"/>
</dbReference>
<dbReference type="SMART" id="SM00450">
    <property type="entry name" value="RHOD"/>
    <property type="match status" value="3"/>
</dbReference>
<dbReference type="SUPFAM" id="SSF52821">
    <property type="entry name" value="Rhodanese/Cell cycle control phosphatase"/>
    <property type="match status" value="3"/>
</dbReference>
<sequence>MKLKKKLGVILVSMFILTGCTSKSKNTLDNLDSIETKIITTDELKRNLGKSNWLIVDTRSNDEFNGWSKNENTGGHIEGATDFSVNWLIAKGDNKEERLEKALKEKGLEKNKNIILYDTDLNNTKKVAAYLDKKGYKNLYSYNLNEALKDKSISMKSYKNYEKIVPAWWINEVITGKKPKTYNNDKYKVIEVSWGEDSPEYNKGHIPGAIHMNTDDFEFPPIWNRKSDEDLEKMAKDYGITVDTTIILYGQNPMPSYRAATILKYMGVKDIRVLNGGYNSWINEGYEVETNKNDKVPVESFGAKVPVNKDFIIDIDEAKKILNDEKNSSLVDIRTWDEYIGKTPGYKDIDIAGRPPKSLWGKAGTNIQNLDNYRNVDNTMKNAKDIINMWKEQGILPEKRLAFYCGTGWRAAEVVWFAETMGIKNVSLYDGGWYEWINDPKNPIEVGAPI</sequence>
<dbReference type="PANTHER" id="PTHR11364">
    <property type="entry name" value="THIOSULFATE SULFERTANSFERASE"/>
    <property type="match status" value="1"/>
</dbReference>
<keyword evidence="2" id="KW-0677">Repeat</keyword>
<dbReference type="OrthoDB" id="9770030at2"/>
<accession>A0A6I1MPS6</accession>
<feature type="domain" description="Rhodanese" evidence="4">
    <location>
        <begin position="183"/>
        <end position="290"/>
    </location>
</feature>
<dbReference type="AlphaFoldDB" id="A0A6I1MPS6"/>
<dbReference type="EMBL" id="WHJC01000225">
    <property type="protein sequence ID" value="MPQ44478.1"/>
    <property type="molecule type" value="Genomic_DNA"/>
</dbReference>
<evidence type="ECO:0000313" key="6">
    <source>
        <dbReference type="Proteomes" id="UP000430345"/>
    </source>
</evidence>
<dbReference type="PANTHER" id="PTHR11364:SF27">
    <property type="entry name" value="SULFURTRANSFERASE"/>
    <property type="match status" value="1"/>
</dbReference>
<keyword evidence="1 3" id="KW-0808">Transferase</keyword>
<reference evidence="5 6" key="1">
    <citation type="submission" date="2019-10" db="EMBL/GenBank/DDBJ databases">
        <title>The Genome Sequence of Clostridium tarantellae Isolated from Fish Brain.</title>
        <authorList>
            <person name="Bano L."/>
            <person name="Kiel M."/>
            <person name="Sales G."/>
            <person name="Doxey A.C."/>
            <person name="Mansfield M.J."/>
            <person name="Schiavone M."/>
            <person name="Rossetto O."/>
            <person name="Pirazzini M."/>
            <person name="Dobrindt U."/>
            <person name="Montecucco C."/>
        </authorList>
    </citation>
    <scope>NUCLEOTIDE SEQUENCE [LARGE SCALE GENOMIC DNA]</scope>
    <source>
        <strain evidence="5 6">DSM 3997</strain>
    </source>
</reference>
<dbReference type="PROSITE" id="PS00683">
    <property type="entry name" value="RHODANESE_2"/>
    <property type="match status" value="1"/>
</dbReference>
<organism evidence="5 6">
    <name type="scientific">Clostridium tarantellae</name>
    <dbReference type="NCBI Taxonomy" id="39493"/>
    <lineage>
        <taxon>Bacteria</taxon>
        <taxon>Bacillati</taxon>
        <taxon>Bacillota</taxon>
        <taxon>Clostridia</taxon>
        <taxon>Eubacteriales</taxon>
        <taxon>Clostridiaceae</taxon>
        <taxon>Clostridium</taxon>
    </lineage>
</organism>
<evidence type="ECO:0000256" key="1">
    <source>
        <dbReference type="ARBA" id="ARBA00022679"/>
    </source>
</evidence>
<dbReference type="InterPro" id="IPR036873">
    <property type="entry name" value="Rhodanese-like_dom_sf"/>
</dbReference>
<dbReference type="Gene3D" id="3.40.250.10">
    <property type="entry name" value="Rhodanese-like domain"/>
    <property type="match status" value="3"/>
</dbReference>
<dbReference type="CDD" id="cd01448">
    <property type="entry name" value="TST_Repeat_1"/>
    <property type="match status" value="1"/>
</dbReference>
<dbReference type="GO" id="GO:0004792">
    <property type="term" value="F:thiosulfate-cyanide sulfurtransferase activity"/>
    <property type="evidence" value="ECO:0007669"/>
    <property type="project" value="InterPro"/>
</dbReference>
<feature type="domain" description="Rhodanese" evidence="4">
    <location>
        <begin position="49"/>
        <end position="152"/>
    </location>
</feature>
<name>A0A6I1MPS6_9CLOT</name>
<gene>
    <name evidence="5" type="ORF">GBZ86_12020</name>
</gene>
<evidence type="ECO:0000313" key="5">
    <source>
        <dbReference type="EMBL" id="MPQ44478.1"/>
    </source>
</evidence>
<evidence type="ECO:0000256" key="3">
    <source>
        <dbReference type="RuleBase" id="RU000507"/>
    </source>
</evidence>